<dbReference type="Proteomes" id="UP001215151">
    <property type="component" value="Unassembled WGS sequence"/>
</dbReference>
<organism evidence="3 4">
    <name type="scientific">Trametes cubensis</name>
    <dbReference type="NCBI Taxonomy" id="1111947"/>
    <lineage>
        <taxon>Eukaryota</taxon>
        <taxon>Fungi</taxon>
        <taxon>Dikarya</taxon>
        <taxon>Basidiomycota</taxon>
        <taxon>Agaricomycotina</taxon>
        <taxon>Agaricomycetes</taxon>
        <taxon>Polyporales</taxon>
        <taxon>Polyporaceae</taxon>
        <taxon>Trametes</taxon>
    </lineage>
</organism>
<dbReference type="EMBL" id="JAPEVG010000283">
    <property type="protein sequence ID" value="KAJ8469597.1"/>
    <property type="molecule type" value="Genomic_DNA"/>
</dbReference>
<accession>A0AAD7TPY1</accession>
<dbReference type="Pfam" id="PF20153">
    <property type="entry name" value="DUF6535"/>
    <property type="match status" value="1"/>
</dbReference>
<protein>
    <recommendedName>
        <fullName evidence="2">DUF6535 domain-containing protein</fullName>
    </recommendedName>
</protein>
<comment type="caution">
    <text evidence="3">The sequence shown here is derived from an EMBL/GenBank/DDBJ whole genome shotgun (WGS) entry which is preliminary data.</text>
</comment>
<dbReference type="InterPro" id="IPR045338">
    <property type="entry name" value="DUF6535"/>
</dbReference>
<reference evidence="3" key="1">
    <citation type="submission" date="2022-11" db="EMBL/GenBank/DDBJ databases">
        <title>Genome Sequence of Cubamyces cubensis.</title>
        <authorList>
            <person name="Buettner E."/>
        </authorList>
    </citation>
    <scope>NUCLEOTIDE SEQUENCE</scope>
    <source>
        <strain evidence="3">MPL-01</strain>
    </source>
</reference>
<keyword evidence="4" id="KW-1185">Reference proteome</keyword>
<evidence type="ECO:0000256" key="1">
    <source>
        <dbReference type="SAM" id="Phobius"/>
    </source>
</evidence>
<evidence type="ECO:0000313" key="3">
    <source>
        <dbReference type="EMBL" id="KAJ8469597.1"/>
    </source>
</evidence>
<feature type="domain" description="DUF6535" evidence="2">
    <location>
        <begin position="7"/>
        <end position="148"/>
    </location>
</feature>
<sequence length="642" mass="71127">MTDLSQAGLLSAILTAFNVESYRMLQTPSESPESIMAAVLHVASSASTLDVPTPTGPSRSTIWLNILWFSSLVLSLSSASIGILVKQWLNEFESGLSGDSDSEQVAKLRQYRLSNLKNCRVGTIVNAIPVLLQAALALFFAGLLVLLWDLNHSVAGVTAAFILATGLFIIGTTVAPLIMPRCAYLSSQSLAIYAIWQHSNKAVSSAYQAYKGYRENSQAVTNGRSYQRSILSRIGWEHETINSMSEEIEADIFRMAYGATLSDEVFASAPNCMAKWPSDVVLKLFRRFLHRDIVNFGKPQNHFEQESTRLEGAIFWCNILLCITQGASVQDDSSRVSIISHLEQVHQVAGQLSSLMRWIGLRLKSYDRSRISSADDADLKQIDWILATTLAICAPDPHLSSSQADSSPTASQLQNRMLRGMLGQPSVDMMAEITNGEAFSTQSFDSSARCAAATAINMLRSTHYSPEIPLANLGEYLYAHAALLYAFAVHKLDSKSKRWTRLHIPLLATGVYAALSELNTALQNIAHYLNTTLTALSWNETIEIDVLSPHHLLHIFHTLLSHLDTFRPLLPSDFDVHSEAFFDALKKRAPEEMCDEQDPNHDLDVPWSPYWTFAELEDDARHLIELLRKPPSGPPRPAPSLR</sequence>
<evidence type="ECO:0000259" key="2">
    <source>
        <dbReference type="Pfam" id="PF20153"/>
    </source>
</evidence>
<keyword evidence="1" id="KW-0472">Membrane</keyword>
<name>A0AAD7TPY1_9APHY</name>
<dbReference type="AlphaFoldDB" id="A0AAD7TPY1"/>
<feature type="transmembrane region" description="Helical" evidence="1">
    <location>
        <begin position="62"/>
        <end position="85"/>
    </location>
</feature>
<feature type="transmembrane region" description="Helical" evidence="1">
    <location>
        <begin position="154"/>
        <end position="178"/>
    </location>
</feature>
<proteinExistence type="predicted"/>
<evidence type="ECO:0000313" key="4">
    <source>
        <dbReference type="Proteomes" id="UP001215151"/>
    </source>
</evidence>
<keyword evidence="1" id="KW-1133">Transmembrane helix</keyword>
<feature type="transmembrane region" description="Helical" evidence="1">
    <location>
        <begin position="124"/>
        <end position="148"/>
    </location>
</feature>
<keyword evidence="1" id="KW-0812">Transmembrane</keyword>
<gene>
    <name evidence="3" type="ORF">ONZ51_g8896</name>
</gene>